<gene>
    <name evidence="1" type="ORF">ABQJ54_01090</name>
</gene>
<organism evidence="1 2">
    <name type="scientific">Rhodanobacter lycopersici</name>
    <dbReference type="NCBI Taxonomy" id="3162487"/>
    <lineage>
        <taxon>Bacteria</taxon>
        <taxon>Pseudomonadati</taxon>
        <taxon>Pseudomonadota</taxon>
        <taxon>Gammaproteobacteria</taxon>
        <taxon>Lysobacterales</taxon>
        <taxon>Rhodanobacteraceae</taxon>
        <taxon>Rhodanobacter</taxon>
    </lineage>
</organism>
<name>A0ABV3Q9E3_9GAMM</name>
<accession>A0ABV3Q9E3</accession>
<dbReference type="EMBL" id="JBFOHK010000001">
    <property type="protein sequence ID" value="MEW9570337.1"/>
    <property type="molecule type" value="Genomic_DNA"/>
</dbReference>
<proteinExistence type="predicted"/>
<comment type="caution">
    <text evidence="1">The sequence shown here is derived from an EMBL/GenBank/DDBJ whole genome shotgun (WGS) entry which is preliminary data.</text>
</comment>
<evidence type="ECO:0000313" key="1">
    <source>
        <dbReference type="EMBL" id="MEW9570337.1"/>
    </source>
</evidence>
<reference evidence="1 2" key="1">
    <citation type="submission" date="2024-06" db="EMBL/GenBank/DDBJ databases">
        <authorList>
            <person name="Woo H."/>
        </authorList>
    </citation>
    <scope>NUCLEOTIDE SEQUENCE [LARGE SCALE GENOMIC DNA]</scope>
    <source>
        <strain evidence="1 2">Si-c</strain>
    </source>
</reference>
<evidence type="ECO:0000313" key="2">
    <source>
        <dbReference type="Proteomes" id="UP001556220"/>
    </source>
</evidence>
<sequence>MADALWPGQRFRTFKLNDDHGSLRIEIDKSMGFWTMAGSPCMTFGMERLSFLLLRRVNHKLSRQFIYGSHPPISALGHGDGLACLQPWSTEVNGSCGS</sequence>
<dbReference type="RefSeq" id="WP_367852435.1">
    <property type="nucleotide sequence ID" value="NZ_JBFOHK010000001.1"/>
</dbReference>
<keyword evidence="2" id="KW-1185">Reference proteome</keyword>
<protein>
    <submittedName>
        <fullName evidence="1">Uncharacterized protein</fullName>
    </submittedName>
</protein>
<dbReference type="Proteomes" id="UP001556220">
    <property type="component" value="Unassembled WGS sequence"/>
</dbReference>